<dbReference type="EMBL" id="LSSK01000129">
    <property type="protein sequence ID" value="OMH84934.1"/>
    <property type="molecule type" value="Genomic_DNA"/>
</dbReference>
<name>A0A1R1PY85_ZANCU</name>
<feature type="region of interest" description="Disordered" evidence="1">
    <location>
        <begin position="410"/>
        <end position="438"/>
    </location>
</feature>
<evidence type="ECO:0000256" key="1">
    <source>
        <dbReference type="SAM" id="MobiDB-lite"/>
    </source>
</evidence>
<dbReference type="OrthoDB" id="2333384at2759"/>
<dbReference type="Proteomes" id="UP000188320">
    <property type="component" value="Unassembled WGS sequence"/>
</dbReference>
<dbReference type="InterPro" id="IPR014752">
    <property type="entry name" value="Arrestin-like_C"/>
</dbReference>
<organism evidence="4 5">
    <name type="scientific">Zancudomyces culisetae</name>
    <name type="common">Gut fungus</name>
    <name type="synonym">Smittium culisetae</name>
    <dbReference type="NCBI Taxonomy" id="1213189"/>
    <lineage>
        <taxon>Eukaryota</taxon>
        <taxon>Fungi</taxon>
        <taxon>Fungi incertae sedis</taxon>
        <taxon>Zoopagomycota</taxon>
        <taxon>Kickxellomycotina</taxon>
        <taxon>Harpellomycetes</taxon>
        <taxon>Harpellales</taxon>
        <taxon>Legeriomycetaceae</taxon>
        <taxon>Zancudomyces</taxon>
    </lineage>
</organism>
<proteinExistence type="predicted"/>
<dbReference type="AlphaFoldDB" id="A0A1R1PY85"/>
<dbReference type="PANTHER" id="PTHR11188:SF17">
    <property type="entry name" value="FI21816P1"/>
    <property type="match status" value="1"/>
</dbReference>
<feature type="region of interest" description="Disordered" evidence="1">
    <location>
        <begin position="63"/>
        <end position="97"/>
    </location>
</feature>
<dbReference type="Gene3D" id="2.60.40.640">
    <property type="match status" value="1"/>
</dbReference>
<evidence type="ECO:0000313" key="4">
    <source>
        <dbReference type="EMBL" id="OMH85925.1"/>
    </source>
</evidence>
<dbReference type="InterPro" id="IPR050357">
    <property type="entry name" value="Arrestin_domain-protein"/>
</dbReference>
<dbReference type="GO" id="GO:0005737">
    <property type="term" value="C:cytoplasm"/>
    <property type="evidence" value="ECO:0007669"/>
    <property type="project" value="TreeGrafter"/>
</dbReference>
<dbReference type="EMBL" id="LSSK01000028">
    <property type="protein sequence ID" value="OMH85925.1"/>
    <property type="molecule type" value="Genomic_DNA"/>
</dbReference>
<sequence length="661" mass="73519">MDFLFKVRFPVYSSEVPVCNPGTSLAGVVIVQNDMKLRIANITLSFRGNEKVVMALKTGEVDDEEHPGASMMGGSGGYEPNRSSREHKQPSRIRKTQPKNVRAIKKEYFNKRILISGKWDDEDEATTLNPGTHIFHFTSKFPKVNYPESAKTAEYNVSYYFEAELRYPRGSGLPSLIRSAPIRFVPRVIVDFPNTTEYASYKFCDLATLVEEKKSKKSSEKAKTRFHVEAQLEKRAFKIGDNVDLKLKVVGPKRLIGGSASIIENTEACYPFAPLDMTGGKGKYNCNRIWSKNEMLVMPSELVFDSKNIPYSECKKHNLSHSASNKVFVVNTRLGPIPNSISPLSETYYMRFTYYVLVLLTYSSGLSGSKVVSVKIPLPVVTETTELRSGSSNKVSASCTSTTGASSKKGLFLSSANGGTRDKNNSPTGTLKSKDDARKEKLSINATKNFAHNISQHGDLFQNSAFSLGVSQAVSNYDIKQNMPRNFSLININYIDNNRSLQANIDNAVGYIGDSSTDILPLSQFSSTFLDILDDFNSYNGMKLESLDPEERTTLSTRNHIDELIPYVFSVLPLKLVDQNNTKFSIDHLQSEIRKIKSLTKKGNTVDNDNISTLTLVSESSADMALLMDMYGPQLEAIMASFKDLNTGEITTTSFSTFTSY</sequence>
<dbReference type="SUPFAM" id="SSF81296">
    <property type="entry name" value="E set domains"/>
    <property type="match status" value="1"/>
</dbReference>
<evidence type="ECO:0000259" key="2">
    <source>
        <dbReference type="Pfam" id="PF00339"/>
    </source>
</evidence>
<dbReference type="GO" id="GO:0015031">
    <property type="term" value="P:protein transport"/>
    <property type="evidence" value="ECO:0007669"/>
    <property type="project" value="TreeGrafter"/>
</dbReference>
<gene>
    <name evidence="3" type="ORF">AX774_g1524</name>
    <name evidence="4" type="ORF">AX774_g506</name>
</gene>
<evidence type="ECO:0000313" key="3">
    <source>
        <dbReference type="EMBL" id="OMH84934.1"/>
    </source>
</evidence>
<dbReference type="InterPro" id="IPR011021">
    <property type="entry name" value="Arrestin-like_N"/>
</dbReference>
<reference evidence="4" key="2">
    <citation type="submission" date="2017-01" db="EMBL/GenBank/DDBJ databases">
        <authorList>
            <person name="Mah S.A."/>
            <person name="Swanson W.J."/>
            <person name="Moy G.W."/>
            <person name="Vacquier V.D."/>
        </authorList>
    </citation>
    <scope>NUCLEOTIDE SEQUENCE [LARGE SCALE GENOMIC DNA]</scope>
    <source>
        <strain evidence="4">COL-18-3</strain>
    </source>
</reference>
<keyword evidence="5" id="KW-1185">Reference proteome</keyword>
<evidence type="ECO:0000313" key="5">
    <source>
        <dbReference type="Proteomes" id="UP000188320"/>
    </source>
</evidence>
<comment type="caution">
    <text evidence="4">The sequence shown here is derived from an EMBL/GenBank/DDBJ whole genome shotgun (WGS) entry which is preliminary data.</text>
</comment>
<dbReference type="PANTHER" id="PTHR11188">
    <property type="entry name" value="ARRESTIN DOMAIN CONTAINING PROTEIN"/>
    <property type="match status" value="1"/>
</dbReference>
<accession>A0A1R1PY85</accession>
<dbReference type="InterPro" id="IPR014756">
    <property type="entry name" value="Ig_E-set"/>
</dbReference>
<dbReference type="Pfam" id="PF00339">
    <property type="entry name" value="Arrestin_N"/>
    <property type="match status" value="1"/>
</dbReference>
<protein>
    <recommendedName>
        <fullName evidence="2">Arrestin-like N-terminal domain-containing protein</fullName>
    </recommendedName>
</protein>
<feature type="domain" description="Arrestin-like N-terminal" evidence="2">
    <location>
        <begin position="17"/>
        <end position="168"/>
    </location>
</feature>
<reference evidence="5" key="1">
    <citation type="submission" date="2017-01" db="EMBL/GenBank/DDBJ databases">
        <authorList>
            <person name="Wang Y."/>
            <person name="White M."/>
            <person name="Kvist S."/>
            <person name="Moncalvo J.-M."/>
        </authorList>
    </citation>
    <scope>NUCLEOTIDE SEQUENCE [LARGE SCALE GENOMIC DNA]</scope>
    <source>
        <strain evidence="5">COL-18-3</strain>
    </source>
</reference>